<accession>A0ABS7Z8K0</accession>
<proteinExistence type="predicted"/>
<feature type="chain" id="PRO_5046308683" evidence="1">
    <location>
        <begin position="19"/>
        <end position="158"/>
    </location>
</feature>
<evidence type="ECO:0000256" key="1">
    <source>
        <dbReference type="SAM" id="SignalP"/>
    </source>
</evidence>
<dbReference type="InterPro" id="IPR024311">
    <property type="entry name" value="Lipocalin-like"/>
</dbReference>
<keyword evidence="4" id="KW-1185">Reference proteome</keyword>
<dbReference type="Pfam" id="PF13648">
    <property type="entry name" value="Lipocalin_4"/>
    <property type="match status" value="1"/>
</dbReference>
<protein>
    <submittedName>
        <fullName evidence="3">Lipocalin family protein</fullName>
    </submittedName>
</protein>
<dbReference type="RefSeq" id="WP_225554881.1">
    <property type="nucleotide sequence ID" value="NZ_JADEYP010000036.1"/>
</dbReference>
<comment type="caution">
    <text evidence="3">The sequence shown here is derived from an EMBL/GenBank/DDBJ whole genome shotgun (WGS) entry which is preliminary data.</text>
</comment>
<dbReference type="Proteomes" id="UP001165302">
    <property type="component" value="Unassembled WGS sequence"/>
</dbReference>
<feature type="signal peptide" evidence="1">
    <location>
        <begin position="1"/>
        <end position="18"/>
    </location>
</feature>
<feature type="domain" description="Lipocalin-like" evidence="2">
    <location>
        <begin position="33"/>
        <end position="111"/>
    </location>
</feature>
<dbReference type="PROSITE" id="PS51257">
    <property type="entry name" value="PROKAR_LIPOPROTEIN"/>
    <property type="match status" value="1"/>
</dbReference>
<dbReference type="EMBL" id="JADEYP010000036">
    <property type="protein sequence ID" value="MCA5006523.1"/>
    <property type="molecule type" value="Genomic_DNA"/>
</dbReference>
<evidence type="ECO:0000259" key="2">
    <source>
        <dbReference type="Pfam" id="PF13648"/>
    </source>
</evidence>
<evidence type="ECO:0000313" key="4">
    <source>
        <dbReference type="Proteomes" id="UP001165302"/>
    </source>
</evidence>
<organism evidence="3 4">
    <name type="scientific">Sphingobacterium bovistauri</name>
    <dbReference type="NCBI Taxonomy" id="2781959"/>
    <lineage>
        <taxon>Bacteria</taxon>
        <taxon>Pseudomonadati</taxon>
        <taxon>Bacteroidota</taxon>
        <taxon>Sphingobacteriia</taxon>
        <taxon>Sphingobacteriales</taxon>
        <taxon>Sphingobacteriaceae</taxon>
        <taxon>Sphingobacterium</taxon>
    </lineage>
</organism>
<gene>
    <name evidence="3" type="ORF">IPZ78_15350</name>
</gene>
<keyword evidence="1" id="KW-0732">Signal</keyword>
<sequence length="158" mass="18047">MKIHYFLFVFATLFFSCAKNDYNSPETTQQGDITGTWESISSEIIAEEGGKVVDKESTKHTDPLQKQTIVFRSDKSGMEKTYNEDTEMWDENEFTYTIKGNKVIIHYSDESATGVAGMFGIDLENFEMTYAISGNTLKTYFEIEFIGTVKVTTQYIKK</sequence>
<name>A0ABS7Z8K0_9SPHI</name>
<reference evidence="3" key="1">
    <citation type="submission" date="2020-10" db="EMBL/GenBank/DDBJ databases">
        <authorList>
            <person name="Lu T."/>
            <person name="Wang Q."/>
            <person name="Han X."/>
        </authorList>
    </citation>
    <scope>NUCLEOTIDE SEQUENCE</scope>
    <source>
        <strain evidence="3">WQ 366</strain>
    </source>
</reference>
<evidence type="ECO:0000313" key="3">
    <source>
        <dbReference type="EMBL" id="MCA5006523.1"/>
    </source>
</evidence>